<dbReference type="AlphaFoldDB" id="M2SDL2"/>
<feature type="domain" description="Alkyl hydroperoxide reductase subunit C/ Thiol specific antioxidant" evidence="1">
    <location>
        <begin position="8"/>
        <end position="132"/>
    </location>
</feature>
<dbReference type="SUPFAM" id="SSF52833">
    <property type="entry name" value="Thioredoxin-like"/>
    <property type="match status" value="1"/>
</dbReference>
<evidence type="ECO:0000259" key="1">
    <source>
        <dbReference type="Pfam" id="PF00578"/>
    </source>
</evidence>
<comment type="caution">
    <text evidence="2">The sequence shown here is derived from an EMBL/GenBank/DDBJ whole genome shotgun (WGS) entry which is preliminary data.</text>
</comment>
<gene>
    <name evidence="2" type="ORF">C725_1351</name>
</gene>
<proteinExistence type="predicted"/>
<keyword evidence="3" id="KW-1185">Reference proteome</keyword>
<sequence length="212" mass="24848">MRSDIVPGAAFPDYVLPDHTQVPRRLSDLQSDQTMVIVLTRGAFCPKDRHHFQELVRFHSQLIVGFTHLVAITTDDWHTANNMRQQLGAHFPFLLDEERKVQQDLDIKEYTDPEHDVMIPHTIVLKPDLVIHKVYNGYYYWGRPSMAELHQDLREATREVREDWDITDPARRAEWDRDEKDRFWPYGSKSMERTLTEMAGAVDQYAGRADEG</sequence>
<dbReference type="EMBL" id="AMRV01000003">
    <property type="protein sequence ID" value="EMD83450.1"/>
    <property type="molecule type" value="Genomic_DNA"/>
</dbReference>
<accession>M2SDL2</accession>
<evidence type="ECO:0000313" key="3">
    <source>
        <dbReference type="Proteomes" id="UP000011717"/>
    </source>
</evidence>
<organism evidence="2 3">
    <name type="scientific">Pacificimonas flava</name>
    <dbReference type="NCBI Taxonomy" id="1234595"/>
    <lineage>
        <taxon>Bacteria</taxon>
        <taxon>Pseudomonadati</taxon>
        <taxon>Pseudomonadota</taxon>
        <taxon>Alphaproteobacteria</taxon>
        <taxon>Sphingomonadales</taxon>
        <taxon>Sphingosinicellaceae</taxon>
        <taxon>Pacificimonas</taxon>
    </lineage>
</organism>
<dbReference type="PATRIC" id="fig|1234595.3.peg.1354"/>
<dbReference type="GO" id="GO:0016491">
    <property type="term" value="F:oxidoreductase activity"/>
    <property type="evidence" value="ECO:0007669"/>
    <property type="project" value="InterPro"/>
</dbReference>
<dbReference type="Gene3D" id="3.40.30.10">
    <property type="entry name" value="Glutaredoxin"/>
    <property type="match status" value="1"/>
</dbReference>
<dbReference type="RefSeq" id="WP_008601201.1">
    <property type="nucleotide sequence ID" value="NZ_AMRV01000003.1"/>
</dbReference>
<name>M2SDL2_9SPHN</name>
<evidence type="ECO:0000313" key="2">
    <source>
        <dbReference type="EMBL" id="EMD83450.1"/>
    </source>
</evidence>
<dbReference type="InterPro" id="IPR000866">
    <property type="entry name" value="AhpC/TSA"/>
</dbReference>
<protein>
    <recommendedName>
        <fullName evidence="1">Alkyl hydroperoxide reductase subunit C/ Thiol specific antioxidant domain-containing protein</fullName>
    </recommendedName>
</protein>
<dbReference type="GO" id="GO:0016209">
    <property type="term" value="F:antioxidant activity"/>
    <property type="evidence" value="ECO:0007669"/>
    <property type="project" value="InterPro"/>
</dbReference>
<dbReference type="Proteomes" id="UP000011717">
    <property type="component" value="Unassembled WGS sequence"/>
</dbReference>
<reference evidence="2 3" key="1">
    <citation type="journal article" date="2013" name="Genome Announc.">
        <title>Draft Genome Sequence of Strain JLT2015T, Belonging to the Family Sphingomonadaceae of the Alphaproteobacteria.</title>
        <authorList>
            <person name="Tang K."/>
            <person name="Liu K."/>
            <person name="Li S."/>
            <person name="Jiao N."/>
        </authorList>
    </citation>
    <scope>NUCLEOTIDE SEQUENCE [LARGE SCALE GENOMIC DNA]</scope>
    <source>
        <strain evidence="2 3">JLT2015</strain>
    </source>
</reference>
<dbReference type="InterPro" id="IPR036249">
    <property type="entry name" value="Thioredoxin-like_sf"/>
</dbReference>
<dbReference type="Pfam" id="PF00578">
    <property type="entry name" value="AhpC-TSA"/>
    <property type="match status" value="1"/>
</dbReference>